<proteinExistence type="inferred from homology"/>
<dbReference type="InterPro" id="IPR009028">
    <property type="entry name" value="Coatomer/calthrin_app_sub_C"/>
</dbReference>
<dbReference type="InterPro" id="IPR013037">
    <property type="entry name" value="Clathrin_b-adaptin_app_Ig-like"/>
</dbReference>
<dbReference type="InterPro" id="IPR011989">
    <property type="entry name" value="ARM-like"/>
</dbReference>
<comment type="subcellular location">
    <subcellularLocation>
        <location evidence="1">Cytoplasmic vesicle</location>
        <location evidence="1">Clathrin-coated vesicle membrane</location>
        <topology evidence="1">Peripheral membrane protein</topology>
        <orientation evidence="1">Cytoplasmic side</orientation>
    </subcellularLocation>
    <subcellularLocation>
        <location evidence="2">Golgi apparatus</location>
        <location evidence="2">trans-Golgi network</location>
    </subcellularLocation>
</comment>
<dbReference type="FunFam" id="3.30.310.10:FF:000012">
    <property type="entry name" value="Beta-adaptin-like protein"/>
    <property type="match status" value="1"/>
</dbReference>
<evidence type="ECO:0000256" key="5">
    <source>
        <dbReference type="ARBA" id="ARBA00022927"/>
    </source>
</evidence>
<dbReference type="Gene3D" id="2.60.40.1150">
    <property type="match status" value="1"/>
</dbReference>
<comment type="caution">
    <text evidence="14">The sequence shown here is derived from an EMBL/GenBank/DDBJ whole genome shotgun (WGS) entry which is preliminary data.</text>
</comment>
<evidence type="ECO:0000313" key="14">
    <source>
        <dbReference type="EMBL" id="KAF2572479.1"/>
    </source>
</evidence>
<comment type="subunit">
    <text evidence="10">Adaptor protein complexes are heterotetramers composed of two large adaptins (beta-type subunit and alpha-type or delta-type or epsilon-type or gamma-type subunit), a medium adaptin (mu-type subunit) and a small adaptin (sigma-type subunit).</text>
</comment>
<name>A0A8S9IRB4_BRACR</name>
<dbReference type="InterPro" id="IPR013041">
    <property type="entry name" value="Clathrin_app_Ig-like_sf"/>
</dbReference>
<evidence type="ECO:0000256" key="1">
    <source>
        <dbReference type="ARBA" id="ARBA00004145"/>
    </source>
</evidence>
<evidence type="ECO:0000256" key="3">
    <source>
        <dbReference type="ARBA" id="ARBA00006613"/>
    </source>
</evidence>
<dbReference type="GO" id="GO:0005794">
    <property type="term" value="C:Golgi apparatus"/>
    <property type="evidence" value="ECO:0007669"/>
    <property type="project" value="UniProtKB-SubCell"/>
</dbReference>
<dbReference type="InterPro" id="IPR002553">
    <property type="entry name" value="Clathrin/coatomer_adapt-like_N"/>
</dbReference>
<dbReference type="EMBL" id="QGKY02001015">
    <property type="protein sequence ID" value="KAF2572479.1"/>
    <property type="molecule type" value="Genomic_DNA"/>
</dbReference>
<dbReference type="SUPFAM" id="SSF48371">
    <property type="entry name" value="ARM repeat"/>
    <property type="match status" value="1"/>
</dbReference>
<sequence>MSGHDSKYFSTTKKGEIPELKEELNSQYKSVFNRCILGYYVEFLNQSHCSDKRKDAVKKVIAAMTVGKDVSSLFTDVVNCMQTENLELKKLVYLYLINYAKSQPDLAILAVNTFVKDSQDPNPLIRALAVRTMGCIRVDKITEYLCDPLQKCLKDDDPYVRKTAAICVAKLYDINAELVEDRGFLDALKDLISDNNPMVVANAVAALSEIQENSTSPIFEINSTTLTKLLTALNECTEWGQVFILDALSRYKAADPREAENIVERVTPRLQHANCAVVLSAVKMILQQMELITSTDVIRNLCKKMAPPLVTLLSAEPEIQYVALRNINLIVQKRPTILAHEIKVFFCKYNDPIYVKMEKLEIMIKLASDRNIDQVLLEFKEYATEVDVDFVRRAVRAIGRCAIKLERAAERCISVLLELIKIKVNYVVQEAIIVIKDIFRRYPNTYESIIATLCESLDTLDEPEAKASMIWIIGEYAERIDNADELLESFLESFPEEPAQVQLQLLTATVKLFLKKPTEGPQQMIQVVLNNATVETDNPDLRDRAYIYWRLLSTDPEAAKDVVLAEKPVITDDSNQLEPSLLDELLTNISTLSSVYHKPPEAFVTRLKTTVQKTEDEDFAEGSEAGYSSGNPADSAASPPVTMGNVAHPAGRQPAPVPAAPAPVPDLLGDLMGLDNAAIVPVDEPTTPSGPPLPVVVPASTGQGLQISAQLARRDGQVFYSMLFENNTQVVLDGFMIQFNKNTFGLAAAGPLQIAPLQPGTSARTLLPMVLLQNLSTGPPSSLLQVAVKNNQQPVWYFNDKIILHALFSEDGRMERGTFLETWRSLPDSNEVQREFPGITITSVESTIDLLTAYNMFFIAKRKNGNQEVIYLSAKVPVDVPLLIELTAMVGQPGLKCALKTPTPEIAPIFFEAVELLFKA</sequence>
<feature type="domain" description="Beta-adaptin appendage C-terminal subdomain" evidence="13">
    <location>
        <begin position="808"/>
        <end position="919"/>
    </location>
</feature>
<dbReference type="InterPro" id="IPR016024">
    <property type="entry name" value="ARM-type_fold"/>
</dbReference>
<dbReference type="FunFam" id="1.25.10.10:FF:000002">
    <property type="entry name" value="AP complex subunit beta"/>
    <property type="match status" value="1"/>
</dbReference>
<dbReference type="GO" id="GO:0016192">
    <property type="term" value="P:vesicle-mediated transport"/>
    <property type="evidence" value="ECO:0007669"/>
    <property type="project" value="InterPro"/>
</dbReference>
<evidence type="ECO:0000256" key="2">
    <source>
        <dbReference type="ARBA" id="ARBA00004601"/>
    </source>
</evidence>
<feature type="domain" description="Clathrin adaptor alpha/beta/gamma-adaptin appendage Ig-like subdomain" evidence="12">
    <location>
        <begin position="689"/>
        <end position="799"/>
    </location>
</feature>
<evidence type="ECO:0008006" key="15">
    <source>
        <dbReference type="Google" id="ProtNLM"/>
    </source>
</evidence>
<evidence type="ECO:0000256" key="10">
    <source>
        <dbReference type="ARBA" id="ARBA00065056"/>
    </source>
</evidence>
<evidence type="ECO:0000256" key="7">
    <source>
        <dbReference type="ARBA" id="ARBA00023136"/>
    </source>
</evidence>
<dbReference type="SMART" id="SM00809">
    <property type="entry name" value="Alpha_adaptinC2"/>
    <property type="match status" value="1"/>
</dbReference>
<dbReference type="Pfam" id="PF09066">
    <property type="entry name" value="B2-adapt-app_C"/>
    <property type="match status" value="1"/>
</dbReference>
<dbReference type="Gene3D" id="3.30.310.10">
    <property type="entry name" value="TATA-Binding Protein"/>
    <property type="match status" value="1"/>
</dbReference>
<dbReference type="InterPro" id="IPR008152">
    <property type="entry name" value="Clathrin_a/b/g-adaptin_app_Ig"/>
</dbReference>
<keyword evidence="4" id="KW-0813">Transport</keyword>
<dbReference type="Pfam" id="PF02883">
    <property type="entry name" value="Alpha_adaptinC2"/>
    <property type="match status" value="1"/>
</dbReference>
<comment type="similarity">
    <text evidence="3">Belongs to the adaptor complexes large subunit family.</text>
</comment>
<dbReference type="InterPro" id="IPR026739">
    <property type="entry name" value="AP_beta"/>
</dbReference>
<keyword evidence="8" id="KW-0968">Cytoplasmic vesicle</keyword>
<keyword evidence="6" id="KW-0333">Golgi apparatus</keyword>
<evidence type="ECO:0000256" key="9">
    <source>
        <dbReference type="ARBA" id="ARBA00056315"/>
    </source>
</evidence>
<feature type="region of interest" description="Disordered" evidence="11">
    <location>
        <begin position="618"/>
        <end position="663"/>
    </location>
</feature>
<dbReference type="SUPFAM" id="SSF55711">
    <property type="entry name" value="Subdomain of clathrin and coatomer appendage domain"/>
    <property type="match status" value="1"/>
</dbReference>
<dbReference type="InterPro" id="IPR015151">
    <property type="entry name" value="B-adaptin_app_sub_C"/>
</dbReference>
<protein>
    <recommendedName>
        <fullName evidence="15">Beta-adaptin-like protein</fullName>
    </recommendedName>
</protein>
<dbReference type="SMART" id="SM01020">
    <property type="entry name" value="B2-adapt-app_C"/>
    <property type="match status" value="1"/>
</dbReference>
<evidence type="ECO:0000256" key="6">
    <source>
        <dbReference type="ARBA" id="ARBA00023034"/>
    </source>
</evidence>
<gene>
    <name evidence="14" type="ORF">F2Q70_00003415</name>
</gene>
<keyword evidence="5" id="KW-0653">Protein transport</keyword>
<dbReference type="FunFam" id="2.60.40.1150:FF:000002">
    <property type="entry name" value="Beta-adaptin-like protein C"/>
    <property type="match status" value="1"/>
</dbReference>
<organism evidence="14">
    <name type="scientific">Brassica cretica</name>
    <name type="common">Mustard</name>
    <dbReference type="NCBI Taxonomy" id="69181"/>
    <lineage>
        <taxon>Eukaryota</taxon>
        <taxon>Viridiplantae</taxon>
        <taxon>Streptophyta</taxon>
        <taxon>Embryophyta</taxon>
        <taxon>Tracheophyta</taxon>
        <taxon>Spermatophyta</taxon>
        <taxon>Magnoliopsida</taxon>
        <taxon>eudicotyledons</taxon>
        <taxon>Gunneridae</taxon>
        <taxon>Pentapetalae</taxon>
        <taxon>rosids</taxon>
        <taxon>malvids</taxon>
        <taxon>Brassicales</taxon>
        <taxon>Brassicaceae</taxon>
        <taxon>Brassiceae</taxon>
        <taxon>Brassica</taxon>
    </lineage>
</organism>
<evidence type="ECO:0000256" key="8">
    <source>
        <dbReference type="ARBA" id="ARBA00023329"/>
    </source>
</evidence>
<dbReference type="GO" id="GO:0030665">
    <property type="term" value="C:clathrin-coated vesicle membrane"/>
    <property type="evidence" value="ECO:0007669"/>
    <property type="project" value="UniProtKB-SubCell"/>
</dbReference>
<dbReference type="Gene3D" id="1.25.10.10">
    <property type="entry name" value="Leucine-rich Repeat Variant"/>
    <property type="match status" value="1"/>
</dbReference>
<dbReference type="PANTHER" id="PTHR11134">
    <property type="entry name" value="ADAPTOR COMPLEX SUBUNIT BETA FAMILY MEMBER"/>
    <property type="match status" value="1"/>
</dbReference>
<reference evidence="14" key="1">
    <citation type="submission" date="2019-12" db="EMBL/GenBank/DDBJ databases">
        <title>Genome sequencing and annotation of Brassica cretica.</title>
        <authorList>
            <person name="Studholme D.J."/>
            <person name="Sarris P.F."/>
        </authorList>
    </citation>
    <scope>NUCLEOTIDE SEQUENCE</scope>
    <source>
        <strain evidence="14">PFS-102/07</strain>
        <tissue evidence="14">Leaf</tissue>
    </source>
</reference>
<evidence type="ECO:0000259" key="13">
    <source>
        <dbReference type="SMART" id="SM01020"/>
    </source>
</evidence>
<evidence type="ECO:0000256" key="11">
    <source>
        <dbReference type="SAM" id="MobiDB-lite"/>
    </source>
</evidence>
<dbReference type="Pfam" id="PF01602">
    <property type="entry name" value="Adaptin_N"/>
    <property type="match status" value="1"/>
</dbReference>
<evidence type="ECO:0000256" key="4">
    <source>
        <dbReference type="ARBA" id="ARBA00022448"/>
    </source>
</evidence>
<dbReference type="SUPFAM" id="SSF49348">
    <property type="entry name" value="Clathrin adaptor appendage domain"/>
    <property type="match status" value="1"/>
</dbReference>
<dbReference type="InterPro" id="IPR012295">
    <property type="entry name" value="TBP_dom_sf"/>
</dbReference>
<comment type="function">
    <text evidence="9">Subunit of clathrin-associated adaptor protein complex that plays a role in protein sorting in the late-Golgi/trans-Golgi network (TGN) and/or endosomes. The AP complexes mediate both the recruitment of clathrin to membranes and the recognition of sorting signals within the cytosolic tails of transmembrane cargo molecules.</text>
</comment>
<dbReference type="AlphaFoldDB" id="A0A8S9IRB4"/>
<dbReference type="GO" id="GO:0006886">
    <property type="term" value="P:intracellular protein transport"/>
    <property type="evidence" value="ECO:0007669"/>
    <property type="project" value="InterPro"/>
</dbReference>
<accession>A0A8S9IRB4</accession>
<dbReference type="GO" id="GO:0030131">
    <property type="term" value="C:clathrin adaptor complex"/>
    <property type="evidence" value="ECO:0007669"/>
    <property type="project" value="InterPro"/>
</dbReference>
<evidence type="ECO:0000259" key="12">
    <source>
        <dbReference type="SMART" id="SM00809"/>
    </source>
</evidence>
<keyword evidence="7" id="KW-0472">Membrane</keyword>